<feature type="compositionally biased region" description="Polar residues" evidence="7">
    <location>
        <begin position="1786"/>
        <end position="1806"/>
    </location>
</feature>
<evidence type="ECO:0000259" key="9">
    <source>
        <dbReference type="PROSITE" id="PS50171"/>
    </source>
</evidence>
<dbReference type="PROSITE" id="PS50102">
    <property type="entry name" value="RRM"/>
    <property type="match status" value="1"/>
</dbReference>
<evidence type="ECO:0000256" key="2">
    <source>
        <dbReference type="ARBA" id="ARBA00022723"/>
    </source>
</evidence>
<feature type="compositionally biased region" description="Basic and acidic residues" evidence="7">
    <location>
        <begin position="351"/>
        <end position="362"/>
    </location>
</feature>
<keyword evidence="5" id="KW-0539">Nucleus</keyword>
<feature type="compositionally biased region" description="Polar residues" evidence="7">
    <location>
        <begin position="1437"/>
        <end position="1449"/>
    </location>
</feature>
<name>A0ABU7D994_9TELE</name>
<feature type="compositionally biased region" description="Basic and acidic residues" evidence="7">
    <location>
        <begin position="285"/>
        <end position="296"/>
    </location>
</feature>
<dbReference type="InterPro" id="IPR000690">
    <property type="entry name" value="Matrin/U1-C_Znf_C2H2"/>
</dbReference>
<keyword evidence="11" id="KW-1185">Reference proteome</keyword>
<evidence type="ECO:0000313" key="11">
    <source>
        <dbReference type="Proteomes" id="UP001352852"/>
    </source>
</evidence>
<evidence type="ECO:0000256" key="5">
    <source>
        <dbReference type="ARBA" id="ARBA00023242"/>
    </source>
</evidence>
<feature type="compositionally biased region" description="Basic and acidic residues" evidence="7">
    <location>
        <begin position="213"/>
        <end position="222"/>
    </location>
</feature>
<feature type="compositionally biased region" description="Polar residues" evidence="7">
    <location>
        <begin position="1"/>
        <end position="11"/>
    </location>
</feature>
<dbReference type="InterPro" id="IPR000504">
    <property type="entry name" value="RRM_dom"/>
</dbReference>
<accession>A0ABU7D994</accession>
<dbReference type="Proteomes" id="UP001352852">
    <property type="component" value="Unassembled WGS sequence"/>
</dbReference>
<dbReference type="SUPFAM" id="SSF54928">
    <property type="entry name" value="RNA-binding domain, RBD"/>
    <property type="match status" value="1"/>
</dbReference>
<dbReference type="PROSITE" id="PS50171">
    <property type="entry name" value="ZF_MATRIN"/>
    <property type="match status" value="1"/>
</dbReference>
<feature type="compositionally biased region" description="Low complexity" evidence="7">
    <location>
        <begin position="338"/>
        <end position="347"/>
    </location>
</feature>
<keyword evidence="6" id="KW-0694">RNA-binding</keyword>
<comment type="caution">
    <text evidence="10">The sequence shown here is derived from an EMBL/GenBank/DDBJ whole genome shotgun (WGS) entry which is preliminary data.</text>
</comment>
<keyword evidence="4" id="KW-0862">Zinc</keyword>
<evidence type="ECO:0000256" key="4">
    <source>
        <dbReference type="ARBA" id="ARBA00022833"/>
    </source>
</evidence>
<feature type="compositionally biased region" description="Polar residues" evidence="7">
    <location>
        <begin position="1651"/>
        <end position="1669"/>
    </location>
</feature>
<gene>
    <name evidence="10" type="ORF">CHARACLAT_013179</name>
</gene>
<feature type="compositionally biased region" description="Basic residues" evidence="7">
    <location>
        <begin position="246"/>
        <end position="278"/>
    </location>
</feature>
<protein>
    <recommendedName>
        <fullName evidence="12">Matrin-type domain-containing protein</fullName>
    </recommendedName>
</protein>
<feature type="compositionally biased region" description="Acidic residues" evidence="7">
    <location>
        <begin position="1676"/>
        <end position="1699"/>
    </location>
</feature>
<dbReference type="InterPro" id="IPR012677">
    <property type="entry name" value="Nucleotide-bd_a/b_plait_sf"/>
</dbReference>
<dbReference type="Gene3D" id="3.30.70.330">
    <property type="match status" value="3"/>
</dbReference>
<dbReference type="EMBL" id="JAHUTJ010017331">
    <property type="protein sequence ID" value="MED6270715.1"/>
    <property type="molecule type" value="Genomic_DNA"/>
</dbReference>
<feature type="compositionally biased region" description="Polar residues" evidence="7">
    <location>
        <begin position="723"/>
        <end position="768"/>
    </location>
</feature>
<comment type="subcellular location">
    <subcellularLocation>
        <location evidence="1">Nucleus</location>
    </subcellularLocation>
</comment>
<proteinExistence type="predicted"/>
<feature type="compositionally biased region" description="Basic and acidic residues" evidence="7">
    <location>
        <begin position="1493"/>
        <end position="1524"/>
    </location>
</feature>
<feature type="region of interest" description="Disordered" evidence="7">
    <location>
        <begin position="338"/>
        <end position="384"/>
    </location>
</feature>
<feature type="compositionally biased region" description="Basic residues" evidence="7">
    <location>
        <begin position="789"/>
        <end position="808"/>
    </location>
</feature>
<sequence length="1891" mass="212076">MVINGNMCNNESKTHGQELTGPETKKNHKHTKQNWKQQTQRKQYQMWKQAVPEAVSDPVISTQWLQPPSGRQLLPEMSAFYGLPPQAKMEDYAASTPTAFPHICSLCSNKCATIKDWIFHQNTSFHLENCKLLRKQYPNWDCTVPLFESFPDKATWQSASSSAQTFQHYDYGIRPESRSRSRSNSPYSCSRLEDRWERSRSSSRSASPCSYDAQKRRSKSGESENSNTYSSMRRSLSAWYDPPSTARHHLRLRSHRRQSSRRSKKKRSSSHRSHKRRSSTTTRSSDQRLRSSKVEKLTERLLKTSAVQSLMTEPKLKAVIETLVPVILAELRNLKSSSAASSSSSSHAAKRSLDAKLSKVKPDLQVNESSSCRKPQAGKSSPATTVKLRGTFDSLSDSDVLAAVEIFGNIKSVLLQKSKRKAIVCFENKKDAEKVKRMKSLDIQGTSVTVKGKNILHRRRKQKMAPRPISVEPSVFKRQPTEPSSRAKMVLPPTRKHASSLRVKRMARRKLVSKTRVLLSKAKIALNQQVVRPLKTGAGKFVKMKKRASKLPGSTKFTFATKAADAGDSEPKTQPEITQIETKESPKALKEATMEETRQKLEAQVGHQQEDGDVSKEEMVENIEDAMKSLHAVSEYNQDAAMTEELDMQLQESVLVADDVAADSFETTAETKQQAGLNEVNHQTKEFEEYESLKYLETRAADDVEVKTITEVKLQRTKPAKSYASNSIVSTSKPAYPSQTQLNVLQTPSTSTRSSSLGPEKGPTSTIRTETDALGQQKAGRSPALKMPRSLRRVKTKTKKKVGTKKNRSGTASATKTKASAAASNLTIEEMLEKFLCEDRIGCLSKKTVMSSKLFSLNAKVLLITNLPKYFDGCYREDEVADLLLPFGFIYKGNNIYVIPQKCMALALMPHVKAVRNIIAYSDQNRIAFKGSELSVRVVHNMVSETPKLKDDGGSSVFIHDVSQSEARALREALNAVGSVRRYLPLLNKVFVEFKSRREADLLGVWYSLLKRSPAHNVFRMKIPQSSRVSPPLRALPDSSEAVDGAVIPTAKCGVPQGSTPPFWITITANPFVFPTFSPWFNIPDYLTVDTIKAIEKTECPASKFCTIMLTGLPQRNYTHEDVAKLVWRYFPKQNLQTLFYNVTVLPLQRRAFVFFSSWDACCDFVLNHIRNPVSVNGYRLSVHFVLEDMQPGFSEEPMYRALMKWSNAHVSELESLEERLLCVEISEPTVHLVMMVMKEVASVAAFVDFLPLANRIVIEMAEPQGVTEAVQKISLDSSSVHQIWRKVKRIESLKSLNERLHKSSETLINLEVDAMDVNATPSAGASMETLQLDREGGQPTEGVAASSLESQRKTEKLSEKDPSPKRRKLELSNQAQSLETDLKDATLRDVEEHTGDERGPSAEEEIPNALHEPMHEDEKSQTPPAEKDQILRQARTEVQQLETPTNLVSEADIKPTGDVYQVMDSVEDQPPTERELETNEENRTNKSISTTLKDDEPTRIPKTDATEEMVVEHHPEGHEEATEILRSSGPKSAGGRLNLTGAPQHCSMRQEAVSTTNARSTGGRGTEKARKPETLTLKSSSGRDQTGEKTPLKERKVDHVIDVKIKTSYRKAEEHTEMTKGGQHVTEEESRPGRKNIDEETATSKDERPSPTSNNCTRKSPMSSQNVLRNLDGVKEEEEDDLNDSSEEEEPAAEVEEDSSCKLENTWNENEKLDMNLCEVGEDETEEEQLIEGPWWDGWEVTEGRLQELLALDETEEEENGHEEQEMPEVCHLSQESPLVDSVNPEISGSAEGSKTSSEHNSVISKRSRRLVGPAAKRFRFQSSLASVDLKLFPLSCRPHLGEECVEPRLGLFCSVCSVFFLNEATADDSHCCSRAHYDNLKVRSNTQRI</sequence>
<feature type="region of interest" description="Disordered" evidence="7">
    <location>
        <begin position="1"/>
        <end position="39"/>
    </location>
</feature>
<evidence type="ECO:0000313" key="10">
    <source>
        <dbReference type="EMBL" id="MED6270715.1"/>
    </source>
</evidence>
<feature type="compositionally biased region" description="Basic and acidic residues" evidence="7">
    <location>
        <begin position="1351"/>
        <end position="1365"/>
    </location>
</feature>
<feature type="region of interest" description="Disordered" evidence="7">
    <location>
        <begin position="718"/>
        <end position="816"/>
    </location>
</feature>
<dbReference type="InterPro" id="IPR035979">
    <property type="entry name" value="RBD_domain_sf"/>
</dbReference>
<reference evidence="10 11" key="1">
    <citation type="submission" date="2021-06" db="EMBL/GenBank/DDBJ databases">
        <authorList>
            <person name="Palmer J.M."/>
        </authorList>
    </citation>
    <scope>NUCLEOTIDE SEQUENCE [LARGE SCALE GENOMIC DNA]</scope>
    <source>
        <strain evidence="10 11">CL_MEX2019</strain>
        <tissue evidence="10">Muscle</tissue>
    </source>
</reference>
<feature type="compositionally biased region" description="Basic and acidic residues" evidence="7">
    <location>
        <begin position="1381"/>
        <end position="1402"/>
    </location>
</feature>
<organism evidence="10 11">
    <name type="scientific">Characodon lateralis</name>
    <dbReference type="NCBI Taxonomy" id="208331"/>
    <lineage>
        <taxon>Eukaryota</taxon>
        <taxon>Metazoa</taxon>
        <taxon>Chordata</taxon>
        <taxon>Craniata</taxon>
        <taxon>Vertebrata</taxon>
        <taxon>Euteleostomi</taxon>
        <taxon>Actinopterygii</taxon>
        <taxon>Neopterygii</taxon>
        <taxon>Teleostei</taxon>
        <taxon>Neoteleostei</taxon>
        <taxon>Acanthomorphata</taxon>
        <taxon>Ovalentaria</taxon>
        <taxon>Atherinomorphae</taxon>
        <taxon>Cyprinodontiformes</taxon>
        <taxon>Goodeidae</taxon>
        <taxon>Characodon</taxon>
    </lineage>
</organism>
<feature type="region of interest" description="Disordered" evidence="7">
    <location>
        <begin position="1782"/>
        <end position="1807"/>
    </location>
</feature>
<evidence type="ECO:0000256" key="3">
    <source>
        <dbReference type="ARBA" id="ARBA00022771"/>
    </source>
</evidence>
<feature type="region of interest" description="Disordered" evidence="7">
    <location>
        <begin position="1334"/>
        <end position="1404"/>
    </location>
</feature>
<evidence type="ECO:0008006" key="12">
    <source>
        <dbReference type="Google" id="ProtNLM"/>
    </source>
</evidence>
<feature type="compositionally biased region" description="Basic and acidic residues" evidence="7">
    <location>
        <begin position="1586"/>
        <end position="1619"/>
    </location>
</feature>
<feature type="region of interest" description="Disordered" evidence="7">
    <location>
        <begin position="1437"/>
        <end position="1708"/>
    </location>
</feature>
<feature type="region of interest" description="Disordered" evidence="7">
    <location>
        <begin position="202"/>
        <end position="296"/>
    </location>
</feature>
<evidence type="ECO:0000256" key="1">
    <source>
        <dbReference type="ARBA" id="ARBA00004123"/>
    </source>
</evidence>
<keyword evidence="3" id="KW-0863">Zinc-finger</keyword>
<feature type="compositionally biased region" description="Basic and acidic residues" evidence="7">
    <location>
        <begin position="1626"/>
        <end position="1650"/>
    </location>
</feature>
<feature type="compositionally biased region" description="Polar residues" evidence="7">
    <location>
        <begin position="223"/>
        <end position="234"/>
    </location>
</feature>
<evidence type="ECO:0000256" key="6">
    <source>
        <dbReference type="PROSITE-ProRule" id="PRU00176"/>
    </source>
</evidence>
<feature type="compositionally biased region" description="Polar residues" evidence="7">
    <location>
        <begin position="366"/>
        <end position="384"/>
    </location>
</feature>
<keyword evidence="2" id="KW-0479">Metal-binding</keyword>
<evidence type="ECO:0000256" key="7">
    <source>
        <dbReference type="SAM" id="MobiDB-lite"/>
    </source>
</evidence>
<feature type="compositionally biased region" description="Basic and acidic residues" evidence="7">
    <location>
        <begin position="1472"/>
        <end position="1485"/>
    </location>
</feature>
<evidence type="ECO:0000259" key="8">
    <source>
        <dbReference type="PROSITE" id="PS50102"/>
    </source>
</evidence>
<feature type="domain" description="RRM" evidence="8">
    <location>
        <begin position="384"/>
        <end position="462"/>
    </location>
</feature>
<feature type="domain" description="Matrin-type" evidence="9">
    <location>
        <begin position="1853"/>
        <end position="1884"/>
    </location>
</feature>